<dbReference type="AlphaFoldDB" id="A0A2N5SVA8"/>
<accession>A0A2N5SVA8</accession>
<protein>
    <submittedName>
        <fullName evidence="1">Uncharacterized protein</fullName>
    </submittedName>
</protein>
<gene>
    <name evidence="1" type="ORF">PCASD_18146</name>
</gene>
<sequence>MRQNATNSLAMITRQPKSDLDGHLSLILTMPIYTHFKAVWASASVLKFGGLNPGVENGPVVKATYNVVLPLTSLLRRPPLYEVTHFFTLVTNRFIIISGLRSDHDKEESHLCPFVPPVRFLLPVALAKPRYSRSTIISFPLKNQLGSHYNFYIGRQQVIKALIVQRAT</sequence>
<organism evidence="1 2">
    <name type="scientific">Puccinia coronata f. sp. avenae</name>
    <dbReference type="NCBI Taxonomy" id="200324"/>
    <lineage>
        <taxon>Eukaryota</taxon>
        <taxon>Fungi</taxon>
        <taxon>Dikarya</taxon>
        <taxon>Basidiomycota</taxon>
        <taxon>Pucciniomycotina</taxon>
        <taxon>Pucciniomycetes</taxon>
        <taxon>Pucciniales</taxon>
        <taxon>Pucciniaceae</taxon>
        <taxon>Puccinia</taxon>
    </lineage>
</organism>
<name>A0A2N5SVA8_9BASI</name>
<dbReference type="Proteomes" id="UP000235392">
    <property type="component" value="Unassembled WGS sequence"/>
</dbReference>
<reference evidence="1 2" key="1">
    <citation type="submission" date="2017-11" db="EMBL/GenBank/DDBJ databases">
        <title>De novo assembly and phasing of dikaryotic genomes from two isolates of Puccinia coronata f. sp. avenae, the causal agent of oat crown rust.</title>
        <authorList>
            <person name="Miller M.E."/>
            <person name="Zhang Y."/>
            <person name="Omidvar V."/>
            <person name="Sperschneider J."/>
            <person name="Schwessinger B."/>
            <person name="Raley C."/>
            <person name="Palmer J.M."/>
            <person name="Garnica D."/>
            <person name="Upadhyaya N."/>
            <person name="Rathjen J."/>
            <person name="Taylor J.M."/>
            <person name="Park R.F."/>
            <person name="Dodds P.N."/>
            <person name="Hirsch C.D."/>
            <person name="Kianian S.F."/>
            <person name="Figueroa M."/>
        </authorList>
    </citation>
    <scope>NUCLEOTIDE SEQUENCE [LARGE SCALE GENOMIC DNA]</scope>
    <source>
        <strain evidence="1">12SD80</strain>
    </source>
</reference>
<dbReference type="EMBL" id="PGCI01000756">
    <property type="protein sequence ID" value="PLW17185.1"/>
    <property type="molecule type" value="Genomic_DNA"/>
</dbReference>
<evidence type="ECO:0000313" key="2">
    <source>
        <dbReference type="Proteomes" id="UP000235392"/>
    </source>
</evidence>
<proteinExistence type="predicted"/>
<evidence type="ECO:0000313" key="1">
    <source>
        <dbReference type="EMBL" id="PLW17185.1"/>
    </source>
</evidence>
<comment type="caution">
    <text evidence="1">The sequence shown here is derived from an EMBL/GenBank/DDBJ whole genome shotgun (WGS) entry which is preliminary data.</text>
</comment>